<evidence type="ECO:0000256" key="1">
    <source>
        <dbReference type="ARBA" id="ARBA00004127"/>
    </source>
</evidence>
<feature type="transmembrane region" description="Helical" evidence="11">
    <location>
        <begin position="892"/>
        <end position="912"/>
    </location>
</feature>
<evidence type="ECO:0000256" key="6">
    <source>
        <dbReference type="ARBA" id="ARBA00022840"/>
    </source>
</evidence>
<name>A0AAD3QW87_LATJO</name>
<keyword evidence="5" id="KW-0547">Nucleotide-binding</keyword>
<dbReference type="InterPro" id="IPR005828">
    <property type="entry name" value="MFS_sugar_transport-like"/>
</dbReference>
<dbReference type="PROSITE" id="PS00216">
    <property type="entry name" value="SUGAR_TRANSPORT_1"/>
    <property type="match status" value="2"/>
</dbReference>
<dbReference type="AlphaFoldDB" id="A0AAD3QW87"/>
<feature type="domain" description="Major facilitator superfamily (MFS) profile" evidence="12">
    <location>
        <begin position="87"/>
        <end position="515"/>
    </location>
</feature>
<evidence type="ECO:0000256" key="2">
    <source>
        <dbReference type="ARBA" id="ARBA00009203"/>
    </source>
</evidence>
<keyword evidence="6" id="KW-0067">ATP-binding</keyword>
<evidence type="ECO:0000256" key="3">
    <source>
        <dbReference type="ARBA" id="ARBA00022448"/>
    </source>
</evidence>
<feature type="transmembrane region" description="Helical" evidence="11">
    <location>
        <begin position="531"/>
        <end position="549"/>
    </location>
</feature>
<dbReference type="InterPro" id="IPR036259">
    <property type="entry name" value="MFS_trans_sf"/>
</dbReference>
<gene>
    <name evidence="13" type="ORF">AKAME5_000098900</name>
</gene>
<dbReference type="InterPro" id="IPR005829">
    <property type="entry name" value="Sugar_transporter_CS"/>
</dbReference>
<feature type="transmembrane region" description="Helical" evidence="11">
    <location>
        <begin position="20"/>
        <end position="43"/>
    </location>
</feature>
<dbReference type="FunFam" id="1.20.1250.20:FF:000070">
    <property type="entry name" value="Solute carrier family 22 member 5"/>
    <property type="match status" value="1"/>
</dbReference>
<accession>A0AAD3QW87</accession>
<feature type="transmembrane region" description="Helical" evidence="11">
    <location>
        <begin position="171"/>
        <end position="189"/>
    </location>
</feature>
<dbReference type="Pfam" id="PF00083">
    <property type="entry name" value="Sugar_tr"/>
    <property type="match status" value="2"/>
</dbReference>
<dbReference type="SUPFAM" id="SSF103473">
    <property type="entry name" value="MFS general substrate transporter"/>
    <property type="match status" value="2"/>
</dbReference>
<feature type="transmembrane region" description="Helical" evidence="11">
    <location>
        <begin position="804"/>
        <end position="826"/>
    </location>
</feature>
<dbReference type="GO" id="GO:0015651">
    <property type="term" value="F:quaternary ammonium group transmembrane transporter activity"/>
    <property type="evidence" value="ECO:0007669"/>
    <property type="project" value="UniProtKB-ARBA"/>
</dbReference>
<feature type="transmembrane region" description="Helical" evidence="11">
    <location>
        <begin position="402"/>
        <end position="421"/>
    </location>
</feature>
<dbReference type="InterPro" id="IPR020846">
    <property type="entry name" value="MFS_dom"/>
</dbReference>
<feature type="transmembrane region" description="Helical" evidence="11">
    <location>
        <begin position="604"/>
        <end position="621"/>
    </location>
</feature>
<keyword evidence="14" id="KW-1185">Reference proteome</keyword>
<dbReference type="Proteomes" id="UP001279410">
    <property type="component" value="Unassembled WGS sequence"/>
</dbReference>
<evidence type="ECO:0000259" key="12">
    <source>
        <dbReference type="PROSITE" id="PS50850"/>
    </source>
</evidence>
<feature type="transmembrane region" description="Helical" evidence="11">
    <location>
        <begin position="195"/>
        <end position="216"/>
    </location>
</feature>
<protein>
    <recommendedName>
        <fullName evidence="12">Major facilitator superfamily (MFS) profile domain-containing protein</fullName>
    </recommendedName>
</protein>
<keyword evidence="3" id="KW-0813">Transport</keyword>
<evidence type="ECO:0000313" key="14">
    <source>
        <dbReference type="Proteomes" id="UP001279410"/>
    </source>
</evidence>
<feature type="transmembrane region" description="Helical" evidence="11">
    <location>
        <begin position="661"/>
        <end position="685"/>
    </location>
</feature>
<dbReference type="GO" id="GO:0006811">
    <property type="term" value="P:monoatomic ion transport"/>
    <property type="evidence" value="ECO:0007669"/>
    <property type="project" value="UniProtKB-KW"/>
</dbReference>
<comment type="similarity">
    <text evidence="2">Belongs to the major facilitator (TC 2.A.1) superfamily. Organic cation transporter (TC 2.A.1.19) family.</text>
</comment>
<dbReference type="GO" id="GO:0012505">
    <property type="term" value="C:endomembrane system"/>
    <property type="evidence" value="ECO:0007669"/>
    <property type="project" value="UniProtKB-SubCell"/>
</dbReference>
<evidence type="ECO:0000256" key="7">
    <source>
        <dbReference type="ARBA" id="ARBA00022989"/>
    </source>
</evidence>
<sequence>MKHYEETIAFLGQWGRFQQIVFFLLCCSTIPNGTGVLSIIFVADIPSHHCMIPEVNLTREWLSAIIPIKVLNGKEELSRCSRYRLDVVQNLSAQGYIPGRDVNLTDLEQEGCVDGWIYSKDIYQSTIVSEFDLVCSEHWKQPFTSTIYFLGVLVGSFFSGQLSDRYGRKPVFFTTMALQTMFTFCQIFSPSWMVFSILLFFGGLGQIGNYIAAYVLGTEILTGNVRVLFSSLGVCLCYAIGYMFLPLFAYFLRDWRSLLLAVSLPGLLYIPMWWFIPESPRWLLSQGREDEAEAIVRDAAKKNKVEAPQVIFEDYSADEKKMLSKKEEHHTVFDLMITSNIRATTLILCLVWFTFGIGYYGLSLNTVQLTADPYISCFISAAVEVPAYMSSWLLLRYFPRRLSVSCTMLLGGVSLYFIQLVPQTLTELSVALEMLGKFGFCTSTAMLFAYTAELYPTVLRNTAAGTCSTFSRVGSCIAPFVLQLSVYFKYLPYIILGTLGVASAITTLFLPESFGRPLPETVQQMHKRESIVPNGFGAFTLIFVTDIPSHHCLVPDVNLTEDWRKTAIPVKWKQPFTSTVYFLGVLLGSFFSGQLSDRFGRKPVLFATMAVQTVFTFAQVFSPSWIIFTILLFINGLGQISNFVAALVLGAEILTGDVRVLYSSIGTCLGYAVGYMVLPLFAYFIREWRSLLLALSLPGLAYVPLWWFIPESPRWLLSQGRVEEAEAIVRKAAKWNKVQAPGVIFEDYSINGTKTHLKELHSVFDLLRTSSIRITTLLLCFVSFTITAGYFGLSFSTSQLHADPYISCFISAVVEVPAYISSWLALRYLPRRWSIIGTLLLEAAPLYLVQLVPQKLYPTVLRNTATGTSTTVSRLGSCITPFLLKLSIYYQYLPYIILGTLAVMSAFATLFIPETFGRPLPETIQQMPKRERIKCPCISGKGTPVPREHLDSPL</sequence>
<comment type="caution">
    <text evidence="13">The sequence shown here is derived from an EMBL/GenBank/DDBJ whole genome shotgun (WGS) entry which is preliminary data.</text>
</comment>
<organism evidence="13 14">
    <name type="scientific">Lates japonicus</name>
    <name type="common">Japanese lates</name>
    <dbReference type="NCBI Taxonomy" id="270547"/>
    <lineage>
        <taxon>Eukaryota</taxon>
        <taxon>Metazoa</taxon>
        <taxon>Chordata</taxon>
        <taxon>Craniata</taxon>
        <taxon>Vertebrata</taxon>
        <taxon>Euteleostomi</taxon>
        <taxon>Actinopterygii</taxon>
        <taxon>Neopterygii</taxon>
        <taxon>Teleostei</taxon>
        <taxon>Neoteleostei</taxon>
        <taxon>Acanthomorphata</taxon>
        <taxon>Carangaria</taxon>
        <taxon>Carangaria incertae sedis</taxon>
        <taxon>Centropomidae</taxon>
        <taxon>Lates</taxon>
    </lineage>
</organism>
<evidence type="ECO:0000256" key="11">
    <source>
        <dbReference type="SAM" id="Phobius"/>
    </source>
</evidence>
<keyword evidence="9 11" id="KW-0472">Membrane</keyword>
<evidence type="ECO:0000256" key="8">
    <source>
        <dbReference type="ARBA" id="ARBA00023065"/>
    </source>
</evidence>
<feature type="transmembrane region" description="Helical" evidence="11">
    <location>
        <begin position="258"/>
        <end position="276"/>
    </location>
</feature>
<dbReference type="GO" id="GO:0016020">
    <property type="term" value="C:membrane"/>
    <property type="evidence" value="ECO:0007669"/>
    <property type="project" value="InterPro"/>
</dbReference>
<feature type="transmembrane region" description="Helical" evidence="11">
    <location>
        <begin position="373"/>
        <end position="395"/>
    </location>
</feature>
<feature type="domain" description="Major facilitator superfamily (MFS) profile" evidence="12">
    <location>
        <begin position="530"/>
        <end position="917"/>
    </location>
</feature>
<dbReference type="PANTHER" id="PTHR24064">
    <property type="entry name" value="SOLUTE CARRIER FAMILY 22 MEMBER"/>
    <property type="match status" value="1"/>
</dbReference>
<keyword evidence="7 11" id="KW-1133">Transmembrane helix</keyword>
<evidence type="ECO:0000256" key="5">
    <source>
        <dbReference type="ARBA" id="ARBA00022741"/>
    </source>
</evidence>
<feature type="transmembrane region" description="Helical" evidence="11">
    <location>
        <begin position="142"/>
        <end position="159"/>
    </location>
</feature>
<keyword evidence="4 11" id="KW-0812">Transmembrane</keyword>
<dbReference type="EMBL" id="BRZM01000002">
    <property type="protein sequence ID" value="GLD46653.1"/>
    <property type="molecule type" value="Genomic_DNA"/>
</dbReference>
<feature type="transmembrane region" description="Helical" evidence="11">
    <location>
        <begin position="343"/>
        <end position="361"/>
    </location>
</feature>
<evidence type="ECO:0000313" key="13">
    <source>
        <dbReference type="EMBL" id="GLD46653.1"/>
    </source>
</evidence>
<dbReference type="PROSITE" id="PS50850">
    <property type="entry name" value="MFS"/>
    <property type="match status" value="2"/>
</dbReference>
<reference evidence="13" key="1">
    <citation type="submission" date="2022-08" db="EMBL/GenBank/DDBJ databases">
        <title>Genome sequencing of akame (Lates japonicus).</title>
        <authorList>
            <person name="Hashiguchi Y."/>
            <person name="Takahashi H."/>
        </authorList>
    </citation>
    <scope>NUCLEOTIDE SEQUENCE</scope>
    <source>
        <strain evidence="13">Kochi</strain>
    </source>
</reference>
<keyword evidence="10" id="KW-0325">Glycoprotein</keyword>
<proteinExistence type="inferred from homology"/>
<feature type="transmembrane region" description="Helical" evidence="11">
    <location>
        <begin position="490"/>
        <end position="510"/>
    </location>
</feature>
<comment type="subcellular location">
    <subcellularLocation>
        <location evidence="1">Endomembrane system</location>
        <topology evidence="1">Multi-pass membrane protein</topology>
    </subcellularLocation>
</comment>
<feature type="transmembrane region" description="Helical" evidence="11">
    <location>
        <begin position="575"/>
        <end position="592"/>
    </location>
</feature>
<feature type="transmembrane region" description="Helical" evidence="11">
    <location>
        <begin position="228"/>
        <end position="252"/>
    </location>
</feature>
<evidence type="ECO:0000256" key="4">
    <source>
        <dbReference type="ARBA" id="ARBA00022692"/>
    </source>
</evidence>
<evidence type="ECO:0000256" key="9">
    <source>
        <dbReference type="ARBA" id="ARBA00023136"/>
    </source>
</evidence>
<feature type="transmembrane region" description="Helical" evidence="11">
    <location>
        <begin position="627"/>
        <end position="649"/>
    </location>
</feature>
<feature type="transmembrane region" description="Helical" evidence="11">
    <location>
        <begin position="833"/>
        <end position="852"/>
    </location>
</feature>
<evidence type="ECO:0000256" key="10">
    <source>
        <dbReference type="ARBA" id="ARBA00023180"/>
    </source>
</evidence>
<dbReference type="Gene3D" id="1.20.1250.20">
    <property type="entry name" value="MFS general substrate transporter like domains"/>
    <property type="match status" value="2"/>
</dbReference>
<feature type="transmembrane region" description="Helical" evidence="11">
    <location>
        <begin position="774"/>
        <end position="792"/>
    </location>
</feature>
<feature type="transmembrane region" description="Helical" evidence="11">
    <location>
        <begin position="691"/>
        <end position="709"/>
    </location>
</feature>
<keyword evidence="8" id="KW-0406">Ion transport</keyword>
<dbReference type="GO" id="GO:0005524">
    <property type="term" value="F:ATP binding"/>
    <property type="evidence" value="ECO:0007669"/>
    <property type="project" value="UniProtKB-KW"/>
</dbReference>